<evidence type="ECO:0000256" key="1">
    <source>
        <dbReference type="ARBA" id="ARBA00004418"/>
    </source>
</evidence>
<evidence type="ECO:0000313" key="7">
    <source>
        <dbReference type="EMBL" id="GAA4388885.1"/>
    </source>
</evidence>
<dbReference type="Proteomes" id="UP001500635">
    <property type="component" value="Unassembled WGS sequence"/>
</dbReference>
<dbReference type="Pfam" id="PF13531">
    <property type="entry name" value="SBP_bac_11"/>
    <property type="match status" value="1"/>
</dbReference>
<evidence type="ECO:0000256" key="2">
    <source>
        <dbReference type="ARBA" id="ARBA00006099"/>
    </source>
</evidence>
<keyword evidence="8" id="KW-1185">Reference proteome</keyword>
<dbReference type="PANTHER" id="PTHR30368:SF2">
    <property type="entry name" value="SULFATE-BINDING PROTEIN"/>
    <property type="match status" value="1"/>
</dbReference>
<dbReference type="PROSITE" id="PS51257">
    <property type="entry name" value="PROKAR_LIPOPROTEIN"/>
    <property type="match status" value="1"/>
</dbReference>
<dbReference type="NCBIfam" id="TIGR00971">
    <property type="entry name" value="3a0106s03"/>
    <property type="match status" value="1"/>
</dbReference>
<comment type="caution">
    <text evidence="7">The sequence shown here is derived from an EMBL/GenBank/DDBJ whole genome shotgun (WGS) entry which is preliminary data.</text>
</comment>
<keyword evidence="3" id="KW-0813">Transport</keyword>
<evidence type="ECO:0000256" key="5">
    <source>
        <dbReference type="ARBA" id="ARBA00022764"/>
    </source>
</evidence>
<sequence>MPSRPGRRAVASLLAAAALFLTAACGGSTDTPGGIDISSGSHHLNLVAFSAGKPAFDVEIPLFRKTHPDIGFSQSYGASGDQSRKVVRHVPVDVVNFSVQPDVTRDVSAGLIDKNWESARPNKSVPFTSLVVIVVRQGNPKGIHDWADLLKPGVDVITPNPASSGSAKWNLMAPYAAASDGGRNPKAGQAFLKELIGKHIHISPSSGRDATTAFEAGQGDVLLSYESEAVMLQKQNKKAGLAPVEYLIPPQSIRIDLPVTVVNSSRDLAAANTFVDFLYTAQAQRALPAGGFRPVDPAIIAQTRDEFAAQPQFLWTVEQLGAELGKGTAGKTVSGKRLTKDLTGWPAVDNALFSANGVVTKLYQAGGQ</sequence>
<comment type="subcellular location">
    <subcellularLocation>
        <location evidence="1">Periplasm</location>
    </subcellularLocation>
</comment>
<keyword evidence="4 6" id="KW-0732">Signal</keyword>
<comment type="similarity">
    <text evidence="2">Belongs to the prokaryotic sulfate-binding protein family.</text>
</comment>
<reference evidence="8" key="1">
    <citation type="journal article" date="2019" name="Int. J. Syst. Evol. Microbiol.">
        <title>The Global Catalogue of Microorganisms (GCM) 10K type strain sequencing project: providing services to taxonomists for standard genome sequencing and annotation.</title>
        <authorList>
            <consortium name="The Broad Institute Genomics Platform"/>
            <consortium name="The Broad Institute Genome Sequencing Center for Infectious Disease"/>
            <person name="Wu L."/>
            <person name="Ma J."/>
        </authorList>
    </citation>
    <scope>NUCLEOTIDE SEQUENCE [LARGE SCALE GENOMIC DNA]</scope>
    <source>
        <strain evidence="8">JCM 17688</strain>
    </source>
</reference>
<protein>
    <submittedName>
        <fullName evidence="7">Sulfate ABC transporter substrate-binding protein</fullName>
    </submittedName>
</protein>
<dbReference type="InterPro" id="IPR005669">
    <property type="entry name" value="Thiosulph/SO4-bd"/>
</dbReference>
<dbReference type="SUPFAM" id="SSF53850">
    <property type="entry name" value="Periplasmic binding protein-like II"/>
    <property type="match status" value="1"/>
</dbReference>
<dbReference type="PANTHER" id="PTHR30368">
    <property type="entry name" value="SULFATE-BINDING PROTEIN"/>
    <property type="match status" value="1"/>
</dbReference>
<feature type="signal peptide" evidence="6">
    <location>
        <begin position="1"/>
        <end position="23"/>
    </location>
</feature>
<organism evidence="7 8">
    <name type="scientific">Tsukamurella soli</name>
    <dbReference type="NCBI Taxonomy" id="644556"/>
    <lineage>
        <taxon>Bacteria</taxon>
        <taxon>Bacillati</taxon>
        <taxon>Actinomycetota</taxon>
        <taxon>Actinomycetes</taxon>
        <taxon>Mycobacteriales</taxon>
        <taxon>Tsukamurellaceae</taxon>
        <taxon>Tsukamurella</taxon>
    </lineage>
</organism>
<evidence type="ECO:0000256" key="4">
    <source>
        <dbReference type="ARBA" id="ARBA00022729"/>
    </source>
</evidence>
<gene>
    <name evidence="7" type="ORF">GCM10023147_14900</name>
</gene>
<feature type="chain" id="PRO_5047319622" evidence="6">
    <location>
        <begin position="24"/>
        <end position="368"/>
    </location>
</feature>
<dbReference type="RefSeq" id="WP_344993130.1">
    <property type="nucleotide sequence ID" value="NZ_BAABFR010000017.1"/>
</dbReference>
<name>A0ABP8JD44_9ACTN</name>
<evidence type="ECO:0000313" key="8">
    <source>
        <dbReference type="Proteomes" id="UP001500635"/>
    </source>
</evidence>
<evidence type="ECO:0000256" key="3">
    <source>
        <dbReference type="ARBA" id="ARBA00022448"/>
    </source>
</evidence>
<proteinExistence type="inferred from homology"/>
<accession>A0ABP8JD44</accession>
<evidence type="ECO:0000256" key="6">
    <source>
        <dbReference type="SAM" id="SignalP"/>
    </source>
</evidence>
<dbReference type="EMBL" id="BAABFR010000017">
    <property type="protein sequence ID" value="GAA4388885.1"/>
    <property type="molecule type" value="Genomic_DNA"/>
</dbReference>
<dbReference type="Gene3D" id="3.40.190.10">
    <property type="entry name" value="Periplasmic binding protein-like II"/>
    <property type="match status" value="2"/>
</dbReference>
<keyword evidence="5" id="KW-0574">Periplasm</keyword>